<keyword evidence="2" id="KW-1185">Reference proteome</keyword>
<accession>K0RPH2</accession>
<dbReference type="EMBL" id="AGNL01033494">
    <property type="protein sequence ID" value="EJK55663.1"/>
    <property type="molecule type" value="Genomic_DNA"/>
</dbReference>
<gene>
    <name evidence="1" type="ORF">THAOC_24579</name>
</gene>
<proteinExistence type="predicted"/>
<evidence type="ECO:0000313" key="2">
    <source>
        <dbReference type="Proteomes" id="UP000266841"/>
    </source>
</evidence>
<name>K0RPH2_THAOC</name>
<organism evidence="1 2">
    <name type="scientific">Thalassiosira oceanica</name>
    <name type="common">Marine diatom</name>
    <dbReference type="NCBI Taxonomy" id="159749"/>
    <lineage>
        <taxon>Eukaryota</taxon>
        <taxon>Sar</taxon>
        <taxon>Stramenopiles</taxon>
        <taxon>Ochrophyta</taxon>
        <taxon>Bacillariophyta</taxon>
        <taxon>Coscinodiscophyceae</taxon>
        <taxon>Thalassiosirophycidae</taxon>
        <taxon>Thalassiosirales</taxon>
        <taxon>Thalassiosiraceae</taxon>
        <taxon>Thalassiosira</taxon>
    </lineage>
</organism>
<evidence type="ECO:0000313" key="1">
    <source>
        <dbReference type="EMBL" id="EJK55663.1"/>
    </source>
</evidence>
<protein>
    <submittedName>
        <fullName evidence="1">Uncharacterized protein</fullName>
    </submittedName>
</protein>
<dbReference type="Proteomes" id="UP000266841">
    <property type="component" value="Unassembled WGS sequence"/>
</dbReference>
<comment type="caution">
    <text evidence="1">The sequence shown here is derived from an EMBL/GenBank/DDBJ whole genome shotgun (WGS) entry which is preliminary data.</text>
</comment>
<feature type="non-terminal residue" evidence="1">
    <location>
        <position position="129"/>
    </location>
</feature>
<reference evidence="1 2" key="1">
    <citation type="journal article" date="2012" name="Genome Biol.">
        <title>Genome and low-iron response of an oceanic diatom adapted to chronic iron limitation.</title>
        <authorList>
            <person name="Lommer M."/>
            <person name="Specht M."/>
            <person name="Roy A.S."/>
            <person name="Kraemer L."/>
            <person name="Andreson R."/>
            <person name="Gutowska M.A."/>
            <person name="Wolf J."/>
            <person name="Bergner S.V."/>
            <person name="Schilhabel M.B."/>
            <person name="Klostermeier U.C."/>
            <person name="Beiko R.G."/>
            <person name="Rosenstiel P."/>
            <person name="Hippler M."/>
            <person name="Laroche J."/>
        </authorList>
    </citation>
    <scope>NUCLEOTIDE SEQUENCE [LARGE SCALE GENOMIC DNA]</scope>
    <source>
        <strain evidence="1 2">CCMP1005</strain>
    </source>
</reference>
<dbReference type="AlphaFoldDB" id="K0RPH2"/>
<sequence length="129" mass="14208">MLALRAFPGRWEARSVIPGAEGFRMGHFPGRSGNFDHHHGREKMTVRVCPTLECRGSLASLRRTRIAKDQQTGKARRQVATGQTKLENVAGVLIEFTETASRRRGAVGSRIGRTLVPPGRPGVPRGQIR</sequence>